<dbReference type="GO" id="GO:0005886">
    <property type="term" value="C:plasma membrane"/>
    <property type="evidence" value="ECO:0007669"/>
    <property type="project" value="UniProtKB-SubCell"/>
</dbReference>
<dbReference type="GO" id="GO:0140359">
    <property type="term" value="F:ABC-type transporter activity"/>
    <property type="evidence" value="ECO:0007669"/>
    <property type="project" value="InterPro"/>
</dbReference>
<keyword evidence="7 9" id="KW-1133">Transmembrane helix</keyword>
<sequence>MSRPDRTGRPEPFRAVLGFTFRHWARRPGPVGFVGGSMMAATVADLFMPVYAGRLVDAVAGEGASALDAALWALAAMLALGAAGVVFRHLGFIGITGMTLRTMGDTASEAFARLQRFSTDWHANNFAGSTVRKITRGMWALDLLTDTILIALLPSVVVLVGSTVLLAWHWPAMGLVVLAGALIYVGVTVALSLNYVAPAARLANSWDTRLGGSLADAISCNPVVKAYGAELREDSRAAEVLAKWALRTRRTWVRGTTSGTAQQLVLLALRAAVIGLVIWLWANGQATPGDVAFVLTSYAVVHGYLRDVGQHVHNLQRSVNDMEELVAMHDQPYGVADVRGATAMAVTAGEIAFEDVTFHYGGHVQPLYRDFSLTIAAGEKVGLVGRSGSGKTTFVKLIQRLYDVTSGRIAVDGQDIAAVTQVSLRAQIAIVQQEPVLFHRSLAENIAYGRPGASLAQIEQAARLANAHEFIMRLPKGYATLVGERGVKLSGGERQRVAIARAFLADAPILILDEATSSLDSESEALIQEAMERLMLGRTTIVVAHRLSTVRAMDRIIVFDRGVVVEEGPHEALLQRENGAYRGLFEKQVSELAKGLAV</sequence>
<keyword evidence="3" id="KW-0813">Transport</keyword>
<dbReference type="EMBL" id="LGSZ01000031">
    <property type="protein sequence ID" value="KPH81294.1"/>
    <property type="molecule type" value="Genomic_DNA"/>
</dbReference>
<dbReference type="InterPro" id="IPR003439">
    <property type="entry name" value="ABC_transporter-like_ATP-bd"/>
</dbReference>
<dbReference type="PROSITE" id="PS50929">
    <property type="entry name" value="ABC_TM1F"/>
    <property type="match status" value="1"/>
</dbReference>
<dbReference type="GO" id="GO:0034040">
    <property type="term" value="F:ATPase-coupled lipid transmembrane transporter activity"/>
    <property type="evidence" value="ECO:0007669"/>
    <property type="project" value="TreeGrafter"/>
</dbReference>
<organism evidence="12 13">
    <name type="scientific">Bosea vaviloviae</name>
    <dbReference type="NCBI Taxonomy" id="1526658"/>
    <lineage>
        <taxon>Bacteria</taxon>
        <taxon>Pseudomonadati</taxon>
        <taxon>Pseudomonadota</taxon>
        <taxon>Alphaproteobacteria</taxon>
        <taxon>Hyphomicrobiales</taxon>
        <taxon>Boseaceae</taxon>
        <taxon>Bosea</taxon>
    </lineage>
</organism>
<feature type="domain" description="ABC transporter" evidence="10">
    <location>
        <begin position="351"/>
        <end position="586"/>
    </location>
</feature>
<gene>
    <name evidence="12" type="ORF">AE618_09815</name>
</gene>
<dbReference type="CDD" id="cd07346">
    <property type="entry name" value="ABC_6TM_exporters"/>
    <property type="match status" value="1"/>
</dbReference>
<dbReference type="SMART" id="SM00382">
    <property type="entry name" value="AAA"/>
    <property type="match status" value="1"/>
</dbReference>
<reference evidence="12 13" key="1">
    <citation type="submission" date="2015-07" db="EMBL/GenBank/DDBJ databases">
        <title>Whole genome sequencing of Bosea vaviloviae isolated from cave pool.</title>
        <authorList>
            <person name="Tan N.E.H."/>
            <person name="Lee Y.P."/>
            <person name="Gan H.M."/>
            <person name="Barton H."/>
            <person name="Savka M.A."/>
        </authorList>
    </citation>
    <scope>NUCLEOTIDE SEQUENCE [LARGE SCALE GENOMIC DNA]</scope>
    <source>
        <strain evidence="12 13">SD260</strain>
    </source>
</reference>
<dbReference type="SUPFAM" id="SSF52540">
    <property type="entry name" value="P-loop containing nucleoside triphosphate hydrolases"/>
    <property type="match status" value="1"/>
</dbReference>
<feature type="transmembrane region" description="Helical" evidence="9">
    <location>
        <begin position="264"/>
        <end position="282"/>
    </location>
</feature>
<dbReference type="Pfam" id="PF00005">
    <property type="entry name" value="ABC_tran"/>
    <property type="match status" value="1"/>
</dbReference>
<feature type="transmembrane region" description="Helical" evidence="9">
    <location>
        <begin position="31"/>
        <end position="51"/>
    </location>
</feature>
<evidence type="ECO:0000256" key="8">
    <source>
        <dbReference type="ARBA" id="ARBA00023136"/>
    </source>
</evidence>
<dbReference type="Gene3D" id="3.40.50.300">
    <property type="entry name" value="P-loop containing nucleotide triphosphate hydrolases"/>
    <property type="match status" value="1"/>
</dbReference>
<dbReference type="InterPro" id="IPR027417">
    <property type="entry name" value="P-loop_NTPase"/>
</dbReference>
<evidence type="ECO:0000256" key="4">
    <source>
        <dbReference type="ARBA" id="ARBA00022692"/>
    </source>
</evidence>
<keyword evidence="6" id="KW-0067">ATP-binding</keyword>
<evidence type="ECO:0000256" key="3">
    <source>
        <dbReference type="ARBA" id="ARBA00022448"/>
    </source>
</evidence>
<dbReference type="AlphaFoldDB" id="A0A0N1FIV7"/>
<comment type="subcellular location">
    <subcellularLocation>
        <location evidence="1">Cell membrane</location>
        <topology evidence="1">Multi-pass membrane protein</topology>
    </subcellularLocation>
</comment>
<dbReference type="PANTHER" id="PTHR24221">
    <property type="entry name" value="ATP-BINDING CASSETTE SUB-FAMILY B"/>
    <property type="match status" value="1"/>
</dbReference>
<evidence type="ECO:0000313" key="13">
    <source>
        <dbReference type="Proteomes" id="UP000037822"/>
    </source>
</evidence>
<dbReference type="PATRIC" id="fig|1526658.3.peg.5455"/>
<evidence type="ECO:0000256" key="2">
    <source>
        <dbReference type="ARBA" id="ARBA00005417"/>
    </source>
</evidence>
<dbReference type="Proteomes" id="UP000037822">
    <property type="component" value="Unassembled WGS sequence"/>
</dbReference>
<evidence type="ECO:0000256" key="1">
    <source>
        <dbReference type="ARBA" id="ARBA00004651"/>
    </source>
</evidence>
<feature type="transmembrane region" description="Helical" evidence="9">
    <location>
        <begin position="71"/>
        <end position="93"/>
    </location>
</feature>
<dbReference type="PROSITE" id="PS00211">
    <property type="entry name" value="ABC_TRANSPORTER_1"/>
    <property type="match status" value="1"/>
</dbReference>
<evidence type="ECO:0000259" key="11">
    <source>
        <dbReference type="PROSITE" id="PS50929"/>
    </source>
</evidence>
<evidence type="ECO:0000256" key="9">
    <source>
        <dbReference type="SAM" id="Phobius"/>
    </source>
</evidence>
<dbReference type="InterPro" id="IPR011527">
    <property type="entry name" value="ABC1_TM_dom"/>
</dbReference>
<dbReference type="Gene3D" id="1.20.1560.10">
    <property type="entry name" value="ABC transporter type 1, transmembrane domain"/>
    <property type="match status" value="1"/>
</dbReference>
<evidence type="ECO:0000256" key="7">
    <source>
        <dbReference type="ARBA" id="ARBA00022989"/>
    </source>
</evidence>
<proteinExistence type="inferred from homology"/>
<dbReference type="Pfam" id="PF00664">
    <property type="entry name" value="ABC_membrane"/>
    <property type="match status" value="1"/>
</dbReference>
<dbReference type="FunFam" id="3.40.50.300:FF:000287">
    <property type="entry name" value="Multidrug ABC transporter ATP-binding protein"/>
    <property type="match status" value="1"/>
</dbReference>
<dbReference type="GO" id="GO:0016887">
    <property type="term" value="F:ATP hydrolysis activity"/>
    <property type="evidence" value="ECO:0007669"/>
    <property type="project" value="InterPro"/>
</dbReference>
<keyword evidence="4 9" id="KW-0812">Transmembrane</keyword>
<keyword evidence="5" id="KW-0547">Nucleotide-binding</keyword>
<name>A0A0N1FIV7_9HYPH</name>
<dbReference type="InterPro" id="IPR036640">
    <property type="entry name" value="ABC1_TM_sf"/>
</dbReference>
<keyword evidence="8 9" id="KW-0472">Membrane</keyword>
<comment type="similarity">
    <text evidence="2">Belongs to the ABC transporter superfamily.</text>
</comment>
<dbReference type="SUPFAM" id="SSF90123">
    <property type="entry name" value="ABC transporter transmembrane region"/>
    <property type="match status" value="1"/>
</dbReference>
<feature type="domain" description="ABC transmembrane type-1" evidence="11">
    <location>
        <begin position="33"/>
        <end position="317"/>
    </location>
</feature>
<protein>
    <submittedName>
        <fullName evidence="12">Multidrug ABC transporter ATPase</fullName>
    </submittedName>
</protein>
<evidence type="ECO:0000256" key="6">
    <source>
        <dbReference type="ARBA" id="ARBA00022840"/>
    </source>
</evidence>
<dbReference type="PROSITE" id="PS50893">
    <property type="entry name" value="ABC_TRANSPORTER_2"/>
    <property type="match status" value="1"/>
</dbReference>
<comment type="caution">
    <text evidence="12">The sequence shown here is derived from an EMBL/GenBank/DDBJ whole genome shotgun (WGS) entry which is preliminary data.</text>
</comment>
<dbReference type="OrthoDB" id="9804259at2"/>
<dbReference type="RefSeq" id="WP_054208855.1">
    <property type="nucleotide sequence ID" value="NZ_LGSZ01000031.1"/>
</dbReference>
<dbReference type="GO" id="GO:0005524">
    <property type="term" value="F:ATP binding"/>
    <property type="evidence" value="ECO:0007669"/>
    <property type="project" value="UniProtKB-KW"/>
</dbReference>
<dbReference type="PANTHER" id="PTHR24221:SF654">
    <property type="entry name" value="ATP-BINDING CASSETTE SUB-FAMILY B MEMBER 6"/>
    <property type="match status" value="1"/>
</dbReference>
<dbReference type="InterPro" id="IPR017871">
    <property type="entry name" value="ABC_transporter-like_CS"/>
</dbReference>
<keyword evidence="13" id="KW-1185">Reference proteome</keyword>
<dbReference type="InterPro" id="IPR003593">
    <property type="entry name" value="AAA+_ATPase"/>
</dbReference>
<accession>A0A0N1FIV7</accession>
<evidence type="ECO:0000259" key="10">
    <source>
        <dbReference type="PROSITE" id="PS50893"/>
    </source>
</evidence>
<evidence type="ECO:0000256" key="5">
    <source>
        <dbReference type="ARBA" id="ARBA00022741"/>
    </source>
</evidence>
<evidence type="ECO:0000313" key="12">
    <source>
        <dbReference type="EMBL" id="KPH81294.1"/>
    </source>
</evidence>
<dbReference type="InterPro" id="IPR039421">
    <property type="entry name" value="Type_1_exporter"/>
</dbReference>
<feature type="transmembrane region" description="Helical" evidence="9">
    <location>
        <begin position="174"/>
        <end position="196"/>
    </location>
</feature>
<feature type="transmembrane region" description="Helical" evidence="9">
    <location>
        <begin position="143"/>
        <end position="168"/>
    </location>
</feature>